<keyword evidence="2" id="KW-1185">Reference proteome</keyword>
<organism evidence="1 2">
    <name type="scientific">Tetranychus urticae</name>
    <name type="common">Two-spotted spider mite</name>
    <dbReference type="NCBI Taxonomy" id="32264"/>
    <lineage>
        <taxon>Eukaryota</taxon>
        <taxon>Metazoa</taxon>
        <taxon>Ecdysozoa</taxon>
        <taxon>Arthropoda</taxon>
        <taxon>Chelicerata</taxon>
        <taxon>Arachnida</taxon>
        <taxon>Acari</taxon>
        <taxon>Acariformes</taxon>
        <taxon>Trombidiformes</taxon>
        <taxon>Prostigmata</taxon>
        <taxon>Eleutherengona</taxon>
        <taxon>Raphignathae</taxon>
        <taxon>Tetranychoidea</taxon>
        <taxon>Tetranychidae</taxon>
        <taxon>Tetranychus</taxon>
    </lineage>
</organism>
<protein>
    <submittedName>
        <fullName evidence="1">Uncharacterized protein</fullName>
    </submittedName>
</protein>
<dbReference type="AlphaFoldDB" id="T1K0B5"/>
<dbReference type="Proteomes" id="UP000015104">
    <property type="component" value="Unassembled WGS sequence"/>
</dbReference>
<accession>T1K0B5</accession>
<evidence type="ECO:0000313" key="2">
    <source>
        <dbReference type="Proteomes" id="UP000015104"/>
    </source>
</evidence>
<proteinExistence type="predicted"/>
<dbReference type="EnsemblMetazoa" id="tetur03g07120.1">
    <property type="protein sequence ID" value="tetur03g07120.1"/>
    <property type="gene ID" value="tetur03g07120"/>
</dbReference>
<reference evidence="1" key="2">
    <citation type="submission" date="2015-06" db="UniProtKB">
        <authorList>
            <consortium name="EnsemblMetazoa"/>
        </authorList>
    </citation>
    <scope>IDENTIFICATION</scope>
</reference>
<name>T1K0B5_TETUR</name>
<sequence length="217" mass="24930">MAYGREMCRDGRLLKAAELVGRWERTKKDVVGKERGGFDGHSCRLNQRPQKFLRAVKQVRGKNLLQTVIGPSTGEKTFEMPVNSRAQWEKHMLDERQNDLEKRRGLCVKKLAFVQLIEVTTWQTHLAGFSTQFWGVKRKFLINFFLLYLRIYASVHFAADVPNSIGNIEMVDQQTEPGQPEIQQEGEQRKEPEADNTCAITYTSICYDTGSCRPLAM</sequence>
<reference evidence="2" key="1">
    <citation type="submission" date="2011-08" db="EMBL/GenBank/DDBJ databases">
        <authorList>
            <person name="Rombauts S."/>
        </authorList>
    </citation>
    <scope>NUCLEOTIDE SEQUENCE</scope>
    <source>
        <strain evidence="2">London</strain>
    </source>
</reference>
<dbReference type="HOGENOM" id="CLU_1273678_0_0_1"/>
<evidence type="ECO:0000313" key="1">
    <source>
        <dbReference type="EnsemblMetazoa" id="tetur03g07120.1"/>
    </source>
</evidence>
<dbReference type="EMBL" id="CAEY01001139">
    <property type="status" value="NOT_ANNOTATED_CDS"/>
    <property type="molecule type" value="Genomic_DNA"/>
</dbReference>